<feature type="transmembrane region" description="Helical" evidence="1">
    <location>
        <begin position="124"/>
        <end position="151"/>
    </location>
</feature>
<dbReference type="EMBL" id="QCXQ01000001">
    <property type="protein sequence ID" value="PWG01121.1"/>
    <property type="molecule type" value="Genomic_DNA"/>
</dbReference>
<feature type="transmembrane region" description="Helical" evidence="1">
    <location>
        <begin position="822"/>
        <end position="843"/>
    </location>
</feature>
<feature type="transmembrane region" description="Helical" evidence="1">
    <location>
        <begin position="298"/>
        <end position="319"/>
    </location>
</feature>
<protein>
    <recommendedName>
        <fullName evidence="4">Bacterial membrane protein YfhO</fullName>
    </recommendedName>
</protein>
<evidence type="ECO:0008006" key="4">
    <source>
        <dbReference type="Google" id="ProtNLM"/>
    </source>
</evidence>
<feature type="transmembrane region" description="Helical" evidence="1">
    <location>
        <begin position="361"/>
        <end position="379"/>
    </location>
</feature>
<evidence type="ECO:0000256" key="1">
    <source>
        <dbReference type="SAM" id="Phobius"/>
    </source>
</evidence>
<feature type="transmembrane region" description="Helical" evidence="1">
    <location>
        <begin position="391"/>
        <end position="408"/>
    </location>
</feature>
<evidence type="ECO:0000313" key="3">
    <source>
        <dbReference type="Proteomes" id="UP000245080"/>
    </source>
</evidence>
<dbReference type="OrthoDB" id="9815466at2"/>
<gene>
    <name evidence="2" type="ORF">DCM90_02185</name>
</gene>
<feature type="transmembrane region" description="Helical" evidence="1">
    <location>
        <begin position="331"/>
        <end position="349"/>
    </location>
</feature>
<name>A0A2V1N1F2_9LACO</name>
<comment type="caution">
    <text evidence="2">The sequence shown here is derived from an EMBL/GenBank/DDBJ whole genome shotgun (WGS) entry which is preliminary data.</text>
</comment>
<keyword evidence="3" id="KW-1185">Reference proteome</keyword>
<feature type="transmembrane region" description="Helical" evidence="1">
    <location>
        <begin position="273"/>
        <end position="291"/>
    </location>
</feature>
<dbReference type="PANTHER" id="PTHR38454">
    <property type="entry name" value="INTEGRAL MEMBRANE PROTEIN-RELATED"/>
    <property type="match status" value="1"/>
</dbReference>
<accession>A0A2V1N1F2</accession>
<evidence type="ECO:0000313" key="2">
    <source>
        <dbReference type="EMBL" id="PWG01121.1"/>
    </source>
</evidence>
<organism evidence="2 3">
    <name type="scientific">Levilactobacillus bambusae</name>
    <dbReference type="NCBI Taxonomy" id="2024736"/>
    <lineage>
        <taxon>Bacteria</taxon>
        <taxon>Bacillati</taxon>
        <taxon>Bacillota</taxon>
        <taxon>Bacilli</taxon>
        <taxon>Lactobacillales</taxon>
        <taxon>Lactobacillaceae</taxon>
        <taxon>Levilactobacillus</taxon>
    </lineage>
</organism>
<keyword evidence="1" id="KW-0812">Transmembrane</keyword>
<keyword evidence="1" id="KW-1133">Transmembrane helix</keyword>
<dbReference type="Proteomes" id="UP000245080">
    <property type="component" value="Unassembled WGS sequence"/>
</dbReference>
<sequence length="848" mass="96486">MTIYFAYRGMAPFGSDSLLTVDLGQQYVDFFAFFRRTILHHPTQFFYSFEKALGGESVGLYAYYLMSPFNLLLLFFPKATLTSGIFLITVLKYGSAGLSFAWLLQQEKIQRGPLTIAFSTAYSLMGWAIANQLNVMWLDALILLPLIILGLDRLIATGRVRHYVFWLTLMFIINYYMAYMICLFSILYFLWRTVDQFETWRNWFKRLFKFAWSSILSALLAAWILLPTFYSLTEGKTTYTVKTWKWTAEYNVPKLFGKFFMGSFNFNQMPHGTPNLFIGAFAVLGFLYFFFNGSAKLASRIAAGVVTLVLFLSVFLQPLDLLWHAGQFPVWYPYRFSFVISFWMILLAAKTLQPNFIPNTAATAIVAAVVIAITLYVSLNLNQFGYLNRDHLIYGTVALALAFALIIIPHQRLGYYPWVVLALVTVEMGMNASLSLNNISYVSQTQYGQYTDELQKITNTVQDQDQGLYRIGKTFQRDKVDPMQVGYNGGSFFGSTFEAQVPTFYGQMGNPNGDGFVVDSNGTLITDALLNYKYYFEQKDSPITHDNSVLVSDSTRADLKSYPVISTDTMSTTHQNPYALAFGYAANDAILSLKNTTLDPSQYQANWLAALTGKSRDKQSYLVQNFDEVNFKNIPRQTKLTGTILTKQDILKPATVEFKFTPKTNNSYYFTFGASLVPSNATITLNGKKLHQYDYWRNTILVNVANQAKGKPQTLTITLKKNNLWLQNFTLYELNNPAVINSLKDLKQNQLKVTHFNSHTVEGDVTGTDRKSVLATSIPYSKGWHATVNGKPVKVYRTLQMFNAIKINKGKNHVKFTYWPPYMTLGICLSLLSLITVCGTILWQKRRR</sequence>
<dbReference type="InterPro" id="IPR018580">
    <property type="entry name" value="Uncharacterised_YfhO"/>
</dbReference>
<keyword evidence="1" id="KW-0472">Membrane</keyword>
<feature type="transmembrane region" description="Helical" evidence="1">
    <location>
        <begin position="210"/>
        <end position="230"/>
    </location>
</feature>
<dbReference type="PANTHER" id="PTHR38454:SF1">
    <property type="entry name" value="INTEGRAL MEMBRANE PROTEIN"/>
    <property type="match status" value="1"/>
</dbReference>
<feature type="transmembrane region" description="Helical" evidence="1">
    <location>
        <begin position="163"/>
        <end position="190"/>
    </location>
</feature>
<dbReference type="Pfam" id="PF09586">
    <property type="entry name" value="YfhO"/>
    <property type="match status" value="1"/>
</dbReference>
<feature type="transmembrane region" description="Helical" evidence="1">
    <location>
        <begin position="415"/>
        <end position="436"/>
    </location>
</feature>
<reference evidence="2 3" key="1">
    <citation type="journal article" date="2018" name="Int. J. Syst. Evol. Microbiol.">
        <title>Lactobacillus bambusae sp. nov., isolated from a traditional fermented Ma-bamboo shoots of Taiwan.</title>
        <authorList>
            <person name="Wang L.-T."/>
        </authorList>
    </citation>
    <scope>NUCLEOTIDE SEQUENCE [LARGE SCALE GENOMIC DNA]</scope>
    <source>
        <strain evidence="2 3">BS-W1</strain>
    </source>
</reference>
<dbReference type="AlphaFoldDB" id="A0A2V1N1F2"/>
<proteinExistence type="predicted"/>